<dbReference type="Proteomes" id="UP001324993">
    <property type="component" value="Chromosome"/>
</dbReference>
<evidence type="ECO:0000313" key="2">
    <source>
        <dbReference type="Proteomes" id="UP001324993"/>
    </source>
</evidence>
<evidence type="ECO:0008006" key="3">
    <source>
        <dbReference type="Google" id="ProtNLM"/>
    </source>
</evidence>
<reference evidence="1 2" key="1">
    <citation type="submission" date="2023-11" db="EMBL/GenBank/DDBJ databases">
        <title>Coraliomargarita sp. nov., isolated from marine algae.</title>
        <authorList>
            <person name="Lee J.K."/>
            <person name="Baek J.H."/>
            <person name="Kim J.M."/>
            <person name="Choi D.G."/>
            <person name="Jeon C.O."/>
        </authorList>
    </citation>
    <scope>NUCLEOTIDE SEQUENCE [LARGE SCALE GENOMIC DNA]</scope>
    <source>
        <strain evidence="1 2">J2-16</strain>
    </source>
</reference>
<name>A0ABZ0RL01_9BACT</name>
<accession>A0ABZ0RL01</accession>
<proteinExistence type="predicted"/>
<dbReference type="RefSeq" id="WP_319832645.1">
    <property type="nucleotide sequence ID" value="NZ_CP138858.1"/>
</dbReference>
<protein>
    <recommendedName>
        <fullName evidence="3">Transcription elongation factor GreAB</fullName>
    </recommendedName>
</protein>
<keyword evidence="2" id="KW-1185">Reference proteome</keyword>
<sequence>MNKTNFFQCLLSTLREEALNAVNASKDAAAYATNEESRAESQWDTQGLEASYLAAGQAGQARQWAEAIEELQSEREELLKRKTQVSFGALFCCDFGDSVEHFFFAGTAGGQIIFMEGYDVTVITAQSPLAGRLLGRKAGDSFRLANGSIGQVLTVE</sequence>
<gene>
    <name evidence="1" type="ORF">SH580_20315</name>
</gene>
<organism evidence="1 2">
    <name type="scientific">Coraliomargarita algicola</name>
    <dbReference type="NCBI Taxonomy" id="3092156"/>
    <lineage>
        <taxon>Bacteria</taxon>
        <taxon>Pseudomonadati</taxon>
        <taxon>Verrucomicrobiota</taxon>
        <taxon>Opitutia</taxon>
        <taxon>Puniceicoccales</taxon>
        <taxon>Coraliomargaritaceae</taxon>
        <taxon>Coraliomargarita</taxon>
    </lineage>
</organism>
<evidence type="ECO:0000313" key="1">
    <source>
        <dbReference type="EMBL" id="WPJ95768.1"/>
    </source>
</evidence>
<dbReference type="EMBL" id="CP138858">
    <property type="protein sequence ID" value="WPJ95768.1"/>
    <property type="molecule type" value="Genomic_DNA"/>
</dbReference>